<keyword evidence="3" id="KW-1185">Reference proteome</keyword>
<dbReference type="Proteomes" id="UP000576152">
    <property type="component" value="Unassembled WGS sequence"/>
</dbReference>
<evidence type="ECO:0000313" key="2">
    <source>
        <dbReference type="EMBL" id="MBB3712349.1"/>
    </source>
</evidence>
<keyword evidence="1" id="KW-0472">Membrane</keyword>
<accession>A0ABR6HPR1</accession>
<evidence type="ECO:0000313" key="3">
    <source>
        <dbReference type="Proteomes" id="UP000576152"/>
    </source>
</evidence>
<reference evidence="2 3" key="1">
    <citation type="submission" date="2020-08" db="EMBL/GenBank/DDBJ databases">
        <title>Genomic Encyclopedia of Type Strains, Phase III (KMG-III): the genomes of soil and plant-associated and newly described type strains.</title>
        <authorList>
            <person name="Whitman W."/>
        </authorList>
    </citation>
    <scope>NUCLEOTIDE SEQUENCE [LARGE SCALE GENOMIC DNA]</scope>
    <source>
        <strain evidence="2 3">CECT 8572</strain>
    </source>
</reference>
<feature type="transmembrane region" description="Helical" evidence="1">
    <location>
        <begin position="12"/>
        <end position="31"/>
    </location>
</feature>
<keyword evidence="1" id="KW-1133">Transmembrane helix</keyword>
<sequence length="154" mass="16333">MEFELRAAPARRAMAVGVLYVFGGLAVYTALTQADGALWVAALLALGTGGLVAGEALRRATRLVLRLDETGLSASDGTLLAGWQDIAGIDRGSFSLKPSNGFTLRLTRPMARGWRPGMWWRLGHRLGIGGVTPAPQTKAMAEAIESRLAQRSGT</sequence>
<feature type="transmembrane region" description="Helical" evidence="1">
    <location>
        <begin position="37"/>
        <end position="57"/>
    </location>
</feature>
<proteinExistence type="predicted"/>
<evidence type="ECO:0000256" key="1">
    <source>
        <dbReference type="SAM" id="Phobius"/>
    </source>
</evidence>
<evidence type="ECO:0008006" key="4">
    <source>
        <dbReference type="Google" id="ProtNLM"/>
    </source>
</evidence>
<gene>
    <name evidence="2" type="ORF">FHS00_001931</name>
</gene>
<dbReference type="EMBL" id="JACIBX010000006">
    <property type="protein sequence ID" value="MBB3712349.1"/>
    <property type="molecule type" value="Genomic_DNA"/>
</dbReference>
<keyword evidence="1" id="KW-0812">Transmembrane</keyword>
<comment type="caution">
    <text evidence="2">The sequence shown here is derived from an EMBL/GenBank/DDBJ whole genome shotgun (WGS) entry which is preliminary data.</text>
</comment>
<dbReference type="RefSeq" id="WP_246391225.1">
    <property type="nucleotide sequence ID" value="NZ_JACIBX010000006.1"/>
</dbReference>
<name>A0ABR6HPR1_9RHOB</name>
<organism evidence="2 3">
    <name type="scientific">Limimaricola variabilis</name>
    <dbReference type="NCBI Taxonomy" id="1492771"/>
    <lineage>
        <taxon>Bacteria</taxon>
        <taxon>Pseudomonadati</taxon>
        <taxon>Pseudomonadota</taxon>
        <taxon>Alphaproteobacteria</taxon>
        <taxon>Rhodobacterales</taxon>
        <taxon>Paracoccaceae</taxon>
        <taxon>Limimaricola</taxon>
    </lineage>
</organism>
<protein>
    <recommendedName>
        <fullName evidence="4">PH domain-containing protein</fullName>
    </recommendedName>
</protein>